<evidence type="ECO:0000313" key="1">
    <source>
        <dbReference type="EMBL" id="BBO91736.1"/>
    </source>
</evidence>
<keyword evidence="2" id="KW-1185">Reference proteome</keyword>
<protein>
    <submittedName>
        <fullName evidence="1">Uncharacterized protein</fullName>
    </submittedName>
</protein>
<sequence>MILAAALTTAGSITAALIKRTDKTDGIETSLVMHIKKDRLSDREFLRGAINNAILQLSDMLQSQTKEIVIALKTENLRESVRDVQAHVKVLENLLVHQDVDERLRTELVQSILIPLEVGIHRVQFGDLEGTAEAIRDACLITGLSSLLAAYGFLGQDRPILREQLRQTATNAQYKLLDGIARRSIEIGTEIPWKRLLFQLPVEGAHDLATVYKEMVGSVPVSPFDIDALTVPQIRKQLKGVHDLVILEDVRKHEFSNKNRTGAINAIDSRMYWLKRNSRH</sequence>
<accession>A0A5K8AGY0</accession>
<dbReference type="EMBL" id="AP021879">
    <property type="protein sequence ID" value="BBO91736.1"/>
    <property type="molecule type" value="Genomic_DNA"/>
</dbReference>
<organism evidence="1 2">
    <name type="scientific">Desulfosarcina ovata subsp. ovata</name>
    <dbReference type="NCBI Taxonomy" id="2752305"/>
    <lineage>
        <taxon>Bacteria</taxon>
        <taxon>Pseudomonadati</taxon>
        <taxon>Thermodesulfobacteriota</taxon>
        <taxon>Desulfobacteria</taxon>
        <taxon>Desulfobacterales</taxon>
        <taxon>Desulfosarcinaceae</taxon>
        <taxon>Desulfosarcina</taxon>
    </lineage>
</organism>
<dbReference type="AlphaFoldDB" id="A0A5K8AGY0"/>
<name>A0A5K8AGY0_9BACT</name>
<dbReference type="Proteomes" id="UP000422108">
    <property type="component" value="Chromosome"/>
</dbReference>
<proteinExistence type="predicted"/>
<gene>
    <name evidence="1" type="ORF">DSCOOX_49160</name>
</gene>
<evidence type="ECO:0000313" key="2">
    <source>
        <dbReference type="Proteomes" id="UP000422108"/>
    </source>
</evidence>
<reference evidence="1 2" key="1">
    <citation type="submission" date="2019-11" db="EMBL/GenBank/DDBJ databases">
        <title>Comparative genomics of hydrocarbon-degrading Desulfosarcina strains.</title>
        <authorList>
            <person name="Watanabe M."/>
            <person name="Kojima H."/>
            <person name="Fukui M."/>
        </authorList>
    </citation>
    <scope>NUCLEOTIDE SEQUENCE [LARGE SCALE GENOMIC DNA]</scope>
    <source>
        <strain evidence="2">oXyS1</strain>
    </source>
</reference>